<keyword evidence="5" id="KW-0732">Signal</keyword>
<dbReference type="PROSITE" id="PS51007">
    <property type="entry name" value="CYTC"/>
    <property type="match status" value="1"/>
</dbReference>
<name>A0A512M7X3_9BACT</name>
<dbReference type="Gene3D" id="1.10.760.10">
    <property type="entry name" value="Cytochrome c-like domain"/>
    <property type="match status" value="1"/>
</dbReference>
<dbReference type="NCBIfam" id="TIGR02604">
    <property type="entry name" value="Piru_Ver_Nterm"/>
    <property type="match status" value="1"/>
</dbReference>
<dbReference type="PANTHER" id="PTHR33546:SF1">
    <property type="entry name" value="LARGE, MULTIFUNCTIONAL SECRETED PROTEIN"/>
    <property type="match status" value="1"/>
</dbReference>
<dbReference type="InterPro" id="IPR055557">
    <property type="entry name" value="DUF7133"/>
</dbReference>
<dbReference type="GO" id="GO:0046872">
    <property type="term" value="F:metal ion binding"/>
    <property type="evidence" value="ECO:0007669"/>
    <property type="project" value="UniProtKB-KW"/>
</dbReference>
<evidence type="ECO:0000259" key="6">
    <source>
        <dbReference type="PROSITE" id="PS51007"/>
    </source>
</evidence>
<dbReference type="OrthoDB" id="175027at2"/>
<proteinExistence type="predicted"/>
<accession>A0A512M7X3</accession>
<evidence type="ECO:0000256" key="4">
    <source>
        <dbReference type="PROSITE-ProRule" id="PRU00433"/>
    </source>
</evidence>
<feature type="signal peptide" evidence="5">
    <location>
        <begin position="1"/>
        <end position="15"/>
    </location>
</feature>
<evidence type="ECO:0000256" key="2">
    <source>
        <dbReference type="ARBA" id="ARBA00022723"/>
    </source>
</evidence>
<evidence type="ECO:0000313" key="7">
    <source>
        <dbReference type="EMBL" id="GEP42838.1"/>
    </source>
</evidence>
<keyword evidence="1 4" id="KW-0349">Heme</keyword>
<comment type="caution">
    <text evidence="7">The sequence shown here is derived from an EMBL/GenBank/DDBJ whole genome shotgun (WGS) entry which is preliminary data.</text>
</comment>
<dbReference type="GO" id="GO:0009055">
    <property type="term" value="F:electron transfer activity"/>
    <property type="evidence" value="ECO:0007669"/>
    <property type="project" value="InterPro"/>
</dbReference>
<dbReference type="GO" id="GO:0020037">
    <property type="term" value="F:heme binding"/>
    <property type="evidence" value="ECO:0007669"/>
    <property type="project" value="InterPro"/>
</dbReference>
<dbReference type="InterPro" id="IPR011042">
    <property type="entry name" value="6-blade_b-propeller_TolB-like"/>
</dbReference>
<keyword evidence="3 4" id="KW-0408">Iron</keyword>
<dbReference type="InterPro" id="IPR009056">
    <property type="entry name" value="Cyt_c-like_dom"/>
</dbReference>
<dbReference type="GO" id="GO:0016787">
    <property type="term" value="F:hydrolase activity"/>
    <property type="evidence" value="ECO:0007669"/>
    <property type="project" value="InterPro"/>
</dbReference>
<evidence type="ECO:0000256" key="1">
    <source>
        <dbReference type="ARBA" id="ARBA00022617"/>
    </source>
</evidence>
<dbReference type="Pfam" id="PF23500">
    <property type="entry name" value="DUF7133"/>
    <property type="match status" value="2"/>
</dbReference>
<dbReference type="SUPFAM" id="SSF46626">
    <property type="entry name" value="Cytochrome c"/>
    <property type="match status" value="1"/>
</dbReference>
<protein>
    <recommendedName>
        <fullName evidence="6">Cytochrome c domain-containing protein</fullName>
    </recommendedName>
</protein>
<sequence>MKPLLLLLTAATLQAAEPALIFDGKTLDHWSGNLEHWRVEDGAITGEIPANQTLKTNEWIFWDGELHDFDLTAEFRITGGPSANSGIQYRCQRDEKGHASGYQADLDQGAVWLGRIYDEHGRALLVERGARVNIAPDGRRWTDVFAEPESLESVIKPGDWNTYRITATASHIEVRVNGTLMSVLDDHEAKAAEWSGKLAFQLHSGPGPAKVQFRHIQLIHLGKTAMPKREALAKQPIEKREPTTANSIAPPAELNLGFEKGTLEGWKAEGDAWDKQPIEGDTVAIRKRGNSRHAGKYWLGGYERLGDKGKGVLTSSPFTATHPWASFLVGAGRSVKTEIISESDNKVLFSASGEDKEDMKRVAVDLHPVLGKRIFIRITDQSTAGWGHVNFDDFVFHDQKPVFAASTGPLSISSDRSKRGDESPVLWHLLPNPAKPSEVQNDQAQKLTAAMKLQDGFQVDLIAAEPTIKQPIAFCFDERGRLWVAEAFSYPNRQPEGQGKDRISILEDANGDGTFETHKVFCEGLNLVSGIEVGFGGVWIGAAPHLLFIPKDGDSPLPLNSTRAIPGPSASDGAKNGPATQAPGLPFTAYILLDGWGYQDTHETLNSFTWGPDGWLYGNQGVFTQSLIGKPGTPNEQRVTLNAGVWRYHPVRHTFEVFCHGGSNQWGLDYNSNGHLFMTHCRSFFGKGGTTHAIRNGHFWNQANSKYAPFISATAPAFAPDLQNYLPASARYDSGEGGAGKPGTTAVYGGHSHVGTLIYNGDNWPAIYRDHLFTHNLHGHQINHQHMVRTGSGYETFHAGYDLLYSSDETYIPVDLQTGPDGAVYVIDWTDTQHCHNPEDEKWDRSNGRIYRISWKETYKPAKVDLGKMSDAQLLKQQSSENDWHARMSRKLIQERPAPFDAVANGVTMISQPGISPELTLRLMWLLHAATALDKLQISSLIGNRSDIVRSWAIQLATEEHGQPKISRETLLKLAKSDPSPTVRLALASALPNLDSNTVWEVASALAMHGEDKDDRFLPKMIWFGLGPVVADDWSRGLALADKTPLPSLADSIRWYACTTASGREAFVPSIKTELDLQLLAFGLKDEAKVTMPKAWSALTLPASPTKDQLSALFGDKAVLAQTRTILADITKPISQRRAAFDLLKRVGDAEATPIFVKLLNQPEFTNAVIPLLSRSNDPATALALLNLFPKLDTTNQSTALGALTSRPELAKPLLESVKSGTFDKKHLSALQIRQMRSLNHPEINTLLDASWGKVNESSEAAKASIAKIKQAYQAAPMWAFNAKSGEETYKQVCAVCHAMGGVGGKLGPDLAGSWRNGLDYFLENIIDPNAVVGDNFQLHILTKKDGTVISGVIEQETDTAITARTVTESVIISKTDLKERQKLPASLMPPGLLEALPERKTLELLKFLLMKRE</sequence>
<gene>
    <name evidence="7" type="ORF">BGE01nite_21290</name>
</gene>
<dbReference type="InterPro" id="IPR013427">
    <property type="entry name" value="Haem-bd_dom_put"/>
</dbReference>
<dbReference type="InterPro" id="IPR010496">
    <property type="entry name" value="AL/BT2_dom"/>
</dbReference>
<dbReference type="NCBIfam" id="TIGR02603">
    <property type="entry name" value="CxxCH_TIGR02603"/>
    <property type="match status" value="1"/>
</dbReference>
<feature type="chain" id="PRO_5021760515" description="Cytochrome c domain-containing protein" evidence="5">
    <location>
        <begin position="16"/>
        <end position="1414"/>
    </location>
</feature>
<evidence type="ECO:0000313" key="8">
    <source>
        <dbReference type="Proteomes" id="UP000321577"/>
    </source>
</evidence>
<dbReference type="InterPro" id="IPR013428">
    <property type="entry name" value="Membrane-bound_put_N"/>
</dbReference>
<dbReference type="InterPro" id="IPR036909">
    <property type="entry name" value="Cyt_c-like_dom_sf"/>
</dbReference>
<dbReference type="EMBL" id="BKAG01000012">
    <property type="protein sequence ID" value="GEP42838.1"/>
    <property type="molecule type" value="Genomic_DNA"/>
</dbReference>
<dbReference type="RefSeq" id="WP_146850417.1">
    <property type="nucleotide sequence ID" value="NZ_BKAG01000012.1"/>
</dbReference>
<organism evidence="7 8">
    <name type="scientific">Brevifollis gellanilyticus</name>
    <dbReference type="NCBI Taxonomy" id="748831"/>
    <lineage>
        <taxon>Bacteria</taxon>
        <taxon>Pseudomonadati</taxon>
        <taxon>Verrucomicrobiota</taxon>
        <taxon>Verrucomicrobiia</taxon>
        <taxon>Verrucomicrobiales</taxon>
        <taxon>Verrucomicrobiaceae</taxon>
    </lineage>
</organism>
<keyword evidence="8" id="KW-1185">Reference proteome</keyword>
<dbReference type="Gene3D" id="2.60.120.560">
    <property type="entry name" value="Exo-inulinase, domain 1"/>
    <property type="match status" value="1"/>
</dbReference>
<dbReference type="Pfam" id="PF06439">
    <property type="entry name" value="3keto-disac_hyd"/>
    <property type="match status" value="1"/>
</dbReference>
<evidence type="ECO:0000256" key="5">
    <source>
        <dbReference type="SAM" id="SignalP"/>
    </source>
</evidence>
<feature type="domain" description="Cytochrome c" evidence="6">
    <location>
        <begin position="1281"/>
        <end position="1413"/>
    </location>
</feature>
<evidence type="ECO:0000256" key="3">
    <source>
        <dbReference type="ARBA" id="ARBA00023004"/>
    </source>
</evidence>
<keyword evidence="2 4" id="KW-0479">Metal-binding</keyword>
<dbReference type="Gene3D" id="2.120.10.30">
    <property type="entry name" value="TolB, C-terminal domain"/>
    <property type="match status" value="1"/>
</dbReference>
<dbReference type="Proteomes" id="UP000321577">
    <property type="component" value="Unassembled WGS sequence"/>
</dbReference>
<reference evidence="7 8" key="1">
    <citation type="submission" date="2019-07" db="EMBL/GenBank/DDBJ databases">
        <title>Whole genome shotgun sequence of Brevifollis gellanilyticus NBRC 108608.</title>
        <authorList>
            <person name="Hosoyama A."/>
            <person name="Uohara A."/>
            <person name="Ohji S."/>
            <person name="Ichikawa N."/>
        </authorList>
    </citation>
    <scope>NUCLEOTIDE SEQUENCE [LARGE SCALE GENOMIC DNA]</scope>
    <source>
        <strain evidence="7 8">NBRC 108608</strain>
    </source>
</reference>
<dbReference type="PANTHER" id="PTHR33546">
    <property type="entry name" value="LARGE, MULTIFUNCTIONAL SECRETED PROTEIN-RELATED"/>
    <property type="match status" value="1"/>
</dbReference>
<dbReference type="Pfam" id="PF13442">
    <property type="entry name" value="Cytochrome_CBB3"/>
    <property type="match status" value="1"/>
</dbReference>